<dbReference type="AlphaFoldDB" id="A0A3E4Q5R7"/>
<organism evidence="1 2">
    <name type="scientific">Bacteroides uniformis</name>
    <dbReference type="NCBI Taxonomy" id="820"/>
    <lineage>
        <taxon>Bacteria</taxon>
        <taxon>Pseudomonadati</taxon>
        <taxon>Bacteroidota</taxon>
        <taxon>Bacteroidia</taxon>
        <taxon>Bacteroidales</taxon>
        <taxon>Bacteroidaceae</taxon>
        <taxon>Bacteroides</taxon>
    </lineage>
</organism>
<reference evidence="1 2" key="1">
    <citation type="submission" date="2018-08" db="EMBL/GenBank/DDBJ databases">
        <title>A genome reference for cultivated species of the human gut microbiota.</title>
        <authorList>
            <person name="Zou Y."/>
            <person name="Xue W."/>
            <person name="Luo G."/>
        </authorList>
    </citation>
    <scope>NUCLEOTIDE SEQUENCE [LARGE SCALE GENOMIC DNA]</scope>
    <source>
        <strain evidence="1 2">TF09-22</strain>
    </source>
</reference>
<name>A0A3E4Q5R7_BACUN</name>
<sequence length="86" mass="9881">MYSSADLERFYFQHKTETLLHGESLQSFCVKNAVPYNLFHKWYKDTRNKIVSVQVDGIPCDEEMDDISPTVDSLKSSDSTDKLSLS</sequence>
<dbReference type="Proteomes" id="UP000260874">
    <property type="component" value="Unassembled WGS sequence"/>
</dbReference>
<evidence type="ECO:0000313" key="2">
    <source>
        <dbReference type="Proteomes" id="UP000260874"/>
    </source>
</evidence>
<evidence type="ECO:0000313" key="1">
    <source>
        <dbReference type="EMBL" id="RGK87533.1"/>
    </source>
</evidence>
<gene>
    <name evidence="1" type="ORF">DXC91_02905</name>
</gene>
<protein>
    <recommendedName>
        <fullName evidence="3">Transposase</fullName>
    </recommendedName>
</protein>
<comment type="caution">
    <text evidence="1">The sequence shown here is derived from an EMBL/GenBank/DDBJ whole genome shotgun (WGS) entry which is preliminary data.</text>
</comment>
<proteinExistence type="predicted"/>
<evidence type="ECO:0008006" key="3">
    <source>
        <dbReference type="Google" id="ProtNLM"/>
    </source>
</evidence>
<dbReference type="EMBL" id="QSRB01000002">
    <property type="protein sequence ID" value="RGK87533.1"/>
    <property type="molecule type" value="Genomic_DNA"/>
</dbReference>
<accession>A0A3E4Q5R7</accession>